<evidence type="ECO:0000313" key="3">
    <source>
        <dbReference type="EMBL" id="CAH1389772.1"/>
    </source>
</evidence>
<reference evidence="3" key="1">
    <citation type="submission" date="2022-01" db="EMBL/GenBank/DDBJ databases">
        <authorList>
            <person name="King R."/>
        </authorList>
    </citation>
    <scope>NUCLEOTIDE SEQUENCE</scope>
</reference>
<dbReference type="SUPFAM" id="SSF56436">
    <property type="entry name" value="C-type lectin-like"/>
    <property type="match status" value="1"/>
</dbReference>
<dbReference type="Proteomes" id="UP001152798">
    <property type="component" value="Chromosome 1"/>
</dbReference>
<dbReference type="OrthoDB" id="6133475at2759"/>
<dbReference type="InterPro" id="IPR001304">
    <property type="entry name" value="C-type_lectin-like"/>
</dbReference>
<feature type="signal peptide" evidence="1">
    <location>
        <begin position="1"/>
        <end position="21"/>
    </location>
</feature>
<keyword evidence="4" id="KW-1185">Reference proteome</keyword>
<dbReference type="CDD" id="cd00037">
    <property type="entry name" value="CLECT"/>
    <property type="match status" value="1"/>
</dbReference>
<dbReference type="PROSITE" id="PS50041">
    <property type="entry name" value="C_TYPE_LECTIN_2"/>
    <property type="match status" value="1"/>
</dbReference>
<dbReference type="InterPro" id="IPR016187">
    <property type="entry name" value="CTDL_fold"/>
</dbReference>
<dbReference type="InterPro" id="IPR016186">
    <property type="entry name" value="C-type_lectin-like/link_sf"/>
</dbReference>
<dbReference type="EMBL" id="OV725077">
    <property type="protein sequence ID" value="CAH1389772.1"/>
    <property type="molecule type" value="Genomic_DNA"/>
</dbReference>
<dbReference type="SMART" id="SM00034">
    <property type="entry name" value="CLECT"/>
    <property type="match status" value="1"/>
</dbReference>
<evidence type="ECO:0000259" key="2">
    <source>
        <dbReference type="PROSITE" id="PS50041"/>
    </source>
</evidence>
<protein>
    <recommendedName>
        <fullName evidence="2">C-type lectin domain-containing protein</fullName>
    </recommendedName>
</protein>
<dbReference type="PANTHER" id="PTHR45710:SF26">
    <property type="entry name" value="RH26557P"/>
    <property type="match status" value="1"/>
</dbReference>
<accession>A0A9P0E7D0</accession>
<sequence length="206" mass="24416">MASRLILTIFFLTSLAGLSVAAVPNRQHNNTATKMRYKCLSPYRRIGNRCYYLSEDKLPWRDSQFACNDLNNGYLAKLDKNWKDRKLRNFLNRSKEQNERWIGSSFDDRSNKWIWAKGGEALRYRGFSQKRPNDNYRWRCAIMNPIIFFRWSTRSCLTTKKYICEIPIEIIGGVNESIKRKHLKGGRNRRIGHRKKYQPSLSNQLN</sequence>
<dbReference type="AlphaFoldDB" id="A0A9P0E7D0"/>
<dbReference type="Pfam" id="PF00059">
    <property type="entry name" value="Lectin_C"/>
    <property type="match status" value="1"/>
</dbReference>
<evidence type="ECO:0000313" key="4">
    <source>
        <dbReference type="Proteomes" id="UP001152798"/>
    </source>
</evidence>
<feature type="chain" id="PRO_5040318429" description="C-type lectin domain-containing protein" evidence="1">
    <location>
        <begin position="22"/>
        <end position="206"/>
    </location>
</feature>
<keyword evidence="1" id="KW-0732">Signal</keyword>
<gene>
    <name evidence="3" type="ORF">NEZAVI_LOCUS1098</name>
</gene>
<evidence type="ECO:0000256" key="1">
    <source>
        <dbReference type="SAM" id="SignalP"/>
    </source>
</evidence>
<feature type="domain" description="C-type lectin" evidence="2">
    <location>
        <begin position="46"/>
        <end position="165"/>
    </location>
</feature>
<dbReference type="InterPro" id="IPR050828">
    <property type="entry name" value="C-type_lectin/matrix_domain"/>
</dbReference>
<proteinExistence type="predicted"/>
<name>A0A9P0E7D0_NEZVI</name>
<organism evidence="3 4">
    <name type="scientific">Nezara viridula</name>
    <name type="common">Southern green stink bug</name>
    <name type="synonym">Cimex viridulus</name>
    <dbReference type="NCBI Taxonomy" id="85310"/>
    <lineage>
        <taxon>Eukaryota</taxon>
        <taxon>Metazoa</taxon>
        <taxon>Ecdysozoa</taxon>
        <taxon>Arthropoda</taxon>
        <taxon>Hexapoda</taxon>
        <taxon>Insecta</taxon>
        <taxon>Pterygota</taxon>
        <taxon>Neoptera</taxon>
        <taxon>Paraneoptera</taxon>
        <taxon>Hemiptera</taxon>
        <taxon>Heteroptera</taxon>
        <taxon>Panheteroptera</taxon>
        <taxon>Pentatomomorpha</taxon>
        <taxon>Pentatomoidea</taxon>
        <taxon>Pentatomidae</taxon>
        <taxon>Pentatominae</taxon>
        <taxon>Nezara</taxon>
    </lineage>
</organism>
<dbReference type="PANTHER" id="PTHR45710">
    <property type="entry name" value="C-TYPE LECTIN DOMAIN-CONTAINING PROTEIN 180"/>
    <property type="match status" value="1"/>
</dbReference>
<dbReference type="Gene3D" id="3.10.100.10">
    <property type="entry name" value="Mannose-Binding Protein A, subunit A"/>
    <property type="match status" value="1"/>
</dbReference>